<evidence type="ECO:0000313" key="3">
    <source>
        <dbReference type="Proteomes" id="UP000784294"/>
    </source>
</evidence>
<proteinExistence type="predicted"/>
<reference evidence="2" key="1">
    <citation type="submission" date="2018-11" db="EMBL/GenBank/DDBJ databases">
        <authorList>
            <consortium name="Pathogen Informatics"/>
        </authorList>
    </citation>
    <scope>NUCLEOTIDE SEQUENCE</scope>
</reference>
<evidence type="ECO:0000313" key="2">
    <source>
        <dbReference type="EMBL" id="VEL30302.1"/>
    </source>
</evidence>
<accession>A0A3S5FF91</accession>
<gene>
    <name evidence="2" type="ORF">PXEA_LOCUS23742</name>
</gene>
<name>A0A3S5FF91_9PLAT</name>
<keyword evidence="3" id="KW-1185">Reference proteome</keyword>
<sequence length="89" mass="9779">YDIQQFRPRVGNRGSGLPTLNVPDDTGYEASLISSYSHFDLSQNQYNEADTISARLRAGEAWPSFGSVVNGEAVPSFQPHQQFGTTLSQ</sequence>
<dbReference type="AlphaFoldDB" id="A0A3S5FF91"/>
<comment type="caution">
    <text evidence="2">The sequence shown here is derived from an EMBL/GenBank/DDBJ whole genome shotgun (WGS) entry which is preliminary data.</text>
</comment>
<organism evidence="2 3">
    <name type="scientific">Protopolystoma xenopodis</name>
    <dbReference type="NCBI Taxonomy" id="117903"/>
    <lineage>
        <taxon>Eukaryota</taxon>
        <taxon>Metazoa</taxon>
        <taxon>Spiralia</taxon>
        <taxon>Lophotrochozoa</taxon>
        <taxon>Platyhelminthes</taxon>
        <taxon>Monogenea</taxon>
        <taxon>Polyopisthocotylea</taxon>
        <taxon>Polystomatidea</taxon>
        <taxon>Polystomatidae</taxon>
        <taxon>Protopolystoma</taxon>
    </lineage>
</organism>
<dbReference type="Proteomes" id="UP000784294">
    <property type="component" value="Unassembled WGS sequence"/>
</dbReference>
<evidence type="ECO:0000256" key="1">
    <source>
        <dbReference type="SAM" id="MobiDB-lite"/>
    </source>
</evidence>
<feature type="region of interest" description="Disordered" evidence="1">
    <location>
        <begin position="1"/>
        <end position="22"/>
    </location>
</feature>
<dbReference type="EMBL" id="CAAALY010111156">
    <property type="protein sequence ID" value="VEL30302.1"/>
    <property type="molecule type" value="Genomic_DNA"/>
</dbReference>
<feature type="non-terminal residue" evidence="2">
    <location>
        <position position="1"/>
    </location>
</feature>
<protein>
    <submittedName>
        <fullName evidence="2">Uncharacterized protein</fullName>
    </submittedName>
</protein>